<dbReference type="RefSeq" id="WP_147932898.1">
    <property type="nucleotide sequence ID" value="NZ_VOXD01000068.1"/>
</dbReference>
<dbReference type="EMBL" id="VOXD01000068">
    <property type="protein sequence ID" value="TXF82497.1"/>
    <property type="molecule type" value="Genomic_DNA"/>
</dbReference>
<accession>A0A5C7F047</accession>
<dbReference type="InterPro" id="IPR011257">
    <property type="entry name" value="DNA_glycosylase"/>
</dbReference>
<dbReference type="Proteomes" id="UP000321907">
    <property type="component" value="Unassembled WGS sequence"/>
</dbReference>
<dbReference type="GO" id="GO:0003906">
    <property type="term" value="F:DNA-(apurinic or apyrimidinic site) endonuclease activity"/>
    <property type="evidence" value="ECO:0007669"/>
    <property type="project" value="InterPro"/>
</dbReference>
<gene>
    <name evidence="5" type="ORF">FUA23_21805</name>
</gene>
<dbReference type="OrthoDB" id="12078at2"/>
<dbReference type="GO" id="GO:0006281">
    <property type="term" value="P:DNA repair"/>
    <property type="evidence" value="ECO:0007669"/>
    <property type="project" value="UniProtKB-KW"/>
</dbReference>
<reference evidence="5 6" key="1">
    <citation type="submission" date="2019-08" db="EMBL/GenBank/DDBJ databases">
        <title>Lewinella sp. strain SSH13 Genome sequencing and assembly.</title>
        <authorList>
            <person name="Kim I."/>
        </authorList>
    </citation>
    <scope>NUCLEOTIDE SEQUENCE [LARGE SCALE GENOMIC DNA]</scope>
    <source>
        <strain evidence="5 6">SSH13</strain>
    </source>
</reference>
<organism evidence="5 6">
    <name type="scientific">Neolewinella aurantiaca</name>
    <dbReference type="NCBI Taxonomy" id="2602767"/>
    <lineage>
        <taxon>Bacteria</taxon>
        <taxon>Pseudomonadati</taxon>
        <taxon>Bacteroidota</taxon>
        <taxon>Saprospiria</taxon>
        <taxon>Saprospirales</taxon>
        <taxon>Lewinellaceae</taxon>
        <taxon>Neolewinella</taxon>
    </lineage>
</organism>
<dbReference type="Pfam" id="PF22175">
    <property type="entry name" value="Ogg-HhH"/>
    <property type="match status" value="1"/>
</dbReference>
<evidence type="ECO:0000313" key="5">
    <source>
        <dbReference type="EMBL" id="TXF82497.1"/>
    </source>
</evidence>
<dbReference type="InterPro" id="IPR012092">
    <property type="entry name" value="DNA_glyclase/AP_lyase_Ogg"/>
</dbReference>
<comment type="caution">
    <text evidence="5">The sequence shown here is derived from an EMBL/GenBank/DDBJ whole genome shotgun (WGS) entry which is preliminary data.</text>
</comment>
<evidence type="ECO:0000256" key="2">
    <source>
        <dbReference type="ARBA" id="ARBA00022801"/>
    </source>
</evidence>
<evidence type="ECO:0000313" key="6">
    <source>
        <dbReference type="Proteomes" id="UP000321907"/>
    </source>
</evidence>
<protein>
    <submittedName>
        <fullName evidence="5">Uncharacterized protein</fullName>
    </submittedName>
</protein>
<dbReference type="InterPro" id="IPR023170">
    <property type="entry name" value="HhH_base_excis_C"/>
</dbReference>
<sequence>MKTKIDESFLYDTIQETLRRIPQPSEMVMKRISWGSCETLFTPAYWKLQYHLDHAEEDFSINHRLSDCIYEEIVGCMLGLYEFQCEYRTEIFYRITHMGSKNWFRGNTVLNLILSIFPKFPTKRMQYITELISDKDSLHLTIDDDLKLRSQLLQVNGIGWKNASWITRNFLDSEKVVVLDSNVIKACFKMGLYEGLKNRSSDYLRMEETFIEFCRILDVIPSKMCSIMNDHVRTLK</sequence>
<dbReference type="SUPFAM" id="SSF48150">
    <property type="entry name" value="DNA-glycosylase"/>
    <property type="match status" value="1"/>
</dbReference>
<evidence type="ECO:0000256" key="4">
    <source>
        <dbReference type="ARBA" id="ARBA00023295"/>
    </source>
</evidence>
<evidence type="ECO:0000256" key="1">
    <source>
        <dbReference type="ARBA" id="ARBA00022763"/>
    </source>
</evidence>
<keyword evidence="4" id="KW-0326">Glycosidase</keyword>
<dbReference type="Gene3D" id="1.10.340.30">
    <property type="entry name" value="Hypothetical protein, domain 2"/>
    <property type="match status" value="1"/>
</dbReference>
<dbReference type="Gene3D" id="1.10.1670.10">
    <property type="entry name" value="Helix-hairpin-Helix base-excision DNA repair enzymes (C-terminal)"/>
    <property type="match status" value="1"/>
</dbReference>
<keyword evidence="3" id="KW-0234">DNA repair</keyword>
<proteinExistence type="predicted"/>
<keyword evidence="1" id="KW-0227">DNA damage</keyword>
<dbReference type="AlphaFoldDB" id="A0A5C7F047"/>
<name>A0A5C7F047_9BACT</name>
<keyword evidence="6" id="KW-1185">Reference proteome</keyword>
<keyword evidence="2" id="KW-0378">Hydrolase</keyword>
<evidence type="ECO:0000256" key="3">
    <source>
        <dbReference type="ARBA" id="ARBA00023204"/>
    </source>
</evidence>
<dbReference type="GO" id="GO:0016799">
    <property type="term" value="F:hydrolase activity, hydrolyzing N-glycosyl compounds"/>
    <property type="evidence" value="ECO:0007669"/>
    <property type="project" value="InterPro"/>
</dbReference>